<reference evidence="4 5" key="1">
    <citation type="journal article" date="2009" name="PLoS ONE">
        <title>The complete genome of Teredinibacter turnerae T7901: an intracellular endosymbiont of marine wood-boring bivalves (shipworms).</title>
        <authorList>
            <person name="Yang J.C."/>
            <person name="Madupu R."/>
            <person name="Durkin A.S."/>
            <person name="Ekborg N.A."/>
            <person name="Pedamallu C.S."/>
            <person name="Hostetler J.B."/>
            <person name="Radune D."/>
            <person name="Toms B.S."/>
            <person name="Henrissat B."/>
            <person name="Coutinho P.M."/>
            <person name="Schwarz S."/>
            <person name="Field L."/>
            <person name="Trindade-Silva A.E."/>
            <person name="Soares C.A.G."/>
            <person name="Elshahawi S."/>
            <person name="Hanora A."/>
            <person name="Schmidt E.W."/>
            <person name="Haygood M.G."/>
            <person name="Posfai J."/>
            <person name="Benner J."/>
            <person name="Madinger C."/>
            <person name="Nove J."/>
            <person name="Anton B."/>
            <person name="Chaudhary K."/>
            <person name="Foster J."/>
            <person name="Holman A."/>
            <person name="Kumar S."/>
            <person name="Lessard P.A."/>
            <person name="Luyten Y.A."/>
            <person name="Slatko B."/>
            <person name="Wood N."/>
            <person name="Wu B."/>
            <person name="Teplitski M."/>
            <person name="Mougous J.D."/>
            <person name="Ward N."/>
            <person name="Eisen J.A."/>
            <person name="Badger J.H."/>
            <person name="Distel D.L."/>
        </authorList>
    </citation>
    <scope>NUCLEOTIDE SEQUENCE [LARGE SCALE GENOMIC DNA]</scope>
    <source>
        <strain evidence="5">ATCC 39867 / T7901</strain>
    </source>
</reference>
<feature type="transmembrane region" description="Helical" evidence="1">
    <location>
        <begin position="25"/>
        <end position="44"/>
    </location>
</feature>
<dbReference type="Gene3D" id="3.30.70.270">
    <property type="match status" value="1"/>
</dbReference>
<feature type="domain" description="EAL" evidence="2">
    <location>
        <begin position="732"/>
        <end position="985"/>
    </location>
</feature>
<dbReference type="EMBL" id="CP001614">
    <property type="protein sequence ID" value="ACR13837.1"/>
    <property type="molecule type" value="Genomic_DNA"/>
</dbReference>
<dbReference type="SUPFAM" id="SSF55073">
    <property type="entry name" value="Nucleotide cyclase"/>
    <property type="match status" value="1"/>
</dbReference>
<dbReference type="InterPro" id="IPR043128">
    <property type="entry name" value="Rev_trsase/Diguanyl_cyclase"/>
</dbReference>
<dbReference type="Pfam" id="PF00563">
    <property type="entry name" value="EAL"/>
    <property type="match status" value="1"/>
</dbReference>
<dbReference type="SUPFAM" id="SSF55785">
    <property type="entry name" value="PYP-like sensor domain (PAS domain)"/>
    <property type="match status" value="1"/>
</dbReference>
<dbReference type="PANTHER" id="PTHR44757:SF2">
    <property type="entry name" value="BIOFILM ARCHITECTURE MAINTENANCE PROTEIN MBAA"/>
    <property type="match status" value="1"/>
</dbReference>
<feature type="transmembrane region" description="Helical" evidence="1">
    <location>
        <begin position="195"/>
        <end position="215"/>
    </location>
</feature>
<evidence type="ECO:0000259" key="3">
    <source>
        <dbReference type="PROSITE" id="PS50887"/>
    </source>
</evidence>
<feature type="transmembrane region" description="Helical" evidence="1">
    <location>
        <begin position="56"/>
        <end position="76"/>
    </location>
</feature>
<name>C5BT20_TERTT</name>
<dbReference type="InterPro" id="IPR035965">
    <property type="entry name" value="PAS-like_dom_sf"/>
</dbReference>
<dbReference type="InterPro" id="IPR001633">
    <property type="entry name" value="EAL_dom"/>
</dbReference>
<dbReference type="Pfam" id="PF00990">
    <property type="entry name" value="GGDEF"/>
    <property type="match status" value="1"/>
</dbReference>
<evidence type="ECO:0000259" key="2">
    <source>
        <dbReference type="PROSITE" id="PS50883"/>
    </source>
</evidence>
<dbReference type="InterPro" id="IPR035919">
    <property type="entry name" value="EAL_sf"/>
</dbReference>
<dbReference type="PROSITE" id="PS50887">
    <property type="entry name" value="GGDEF"/>
    <property type="match status" value="1"/>
</dbReference>
<dbReference type="PANTHER" id="PTHR44757">
    <property type="entry name" value="DIGUANYLATE CYCLASE DGCP"/>
    <property type="match status" value="1"/>
</dbReference>
<dbReference type="SMART" id="SM00267">
    <property type="entry name" value="GGDEF"/>
    <property type="match status" value="1"/>
</dbReference>
<dbReference type="HOGENOM" id="CLU_000445_70_20_6"/>
<dbReference type="SMART" id="SM00052">
    <property type="entry name" value="EAL"/>
    <property type="match status" value="1"/>
</dbReference>
<dbReference type="KEGG" id="ttu:TERTU_3871"/>
<sequence length="991" mass="109976">MSKFAFALTPSFSFQRLFMQIADPLFYISGGFIAFAGLMAFLLARVGFSPRLFSYFALLCGAIASFQFATAAYLAANSFSSAVAALHWQTASLAFVIPLGVGFVSLYTGFGHHRKALSLGAVVGVAFLVLDHLSSASIRFVGSVHFETFVTPWGESLHRIQGSMGWQGFSLYMVGVVFFLFCVQRGWALWHNHDSRALFFNSYVVIQFGSVAYGVVVDFGLADSFKIIGFGFLVLVLLVTTSMMVEIRSLLAELGTSKKQLNLERSASEVLKVNQQRLSQVVALSPHSIQLVDTNGKLLQQNRTAGQLWGHTLQLGDNLFTLAPWRELRLVELVASVINRGEMLERVLEVGAESFRECDHNRWVRFKIFPVVGRLGRRDSVTLIAEDITREQSVENTLKTLAAGAAGNGDFFELICAQVQQMFHAKCVFLAQYNPDDDGGSFETLAANLGGKPMEDFSLAAHTGLLEEVFQGYTAKINGGLSARYPADAFIQTYELESFMGIPLYDDLAQVIGCMAILNDRSMESRTDIQPILALIADRIAAEMQRLDAESRVRRMAYEDYVTRLPNRASLHEHLAKVVRDCAANDWGATAFFLDLDHFKTINEALGHDVGDEVLRLVGLRLRDHFADSCFVARAGGDEFVLVQTSQSSDISALSIDVQANKVINLLSKPIMLGERTISIGTSVGVIMIPKHGNTILDIMRRGDSALFKAKQAGRNCYAVYDPRMQKSIEERMQVEKGLRIALEQNQFGIFYQPKVDASGRVVGAEGLVRWSHPEHGFISPSVFIPVAEETGLIHLIGEWIMEAIAGDLVRWQDMKIEPFGDIAINISAWQFGRADFIEKTLAGIRLNNIRVEQLSIEVTETAILGDMGTTRVKLNQLRNAGISVMLDDFGTGYSSLAYLKDLPLDGFKIDRTFVEGLGDAQAEPLVRSMLSIGKHMRLKVVAEGVESKEQFDKLKAMGCKLFQGYLFAKPMPVDEFLMWVKNNLEEHRYE</sequence>
<keyword evidence="1" id="KW-0812">Transmembrane</keyword>
<evidence type="ECO:0000256" key="1">
    <source>
        <dbReference type="SAM" id="Phobius"/>
    </source>
</evidence>
<dbReference type="Gene3D" id="3.20.20.450">
    <property type="entry name" value="EAL domain"/>
    <property type="match status" value="1"/>
</dbReference>
<feature type="transmembrane region" description="Helical" evidence="1">
    <location>
        <begin position="164"/>
        <end position="183"/>
    </location>
</feature>
<dbReference type="AlphaFoldDB" id="C5BT20"/>
<dbReference type="InterPro" id="IPR029787">
    <property type="entry name" value="Nucleotide_cyclase"/>
</dbReference>
<keyword evidence="1" id="KW-1133">Transmembrane helix</keyword>
<keyword evidence="5" id="KW-1185">Reference proteome</keyword>
<dbReference type="STRING" id="377629.TERTU_3871"/>
<protein>
    <submittedName>
        <fullName evidence="4">Ggdef domain/eal domain protein</fullName>
    </submittedName>
</protein>
<feature type="transmembrane region" description="Helical" evidence="1">
    <location>
        <begin position="88"/>
        <end position="107"/>
    </location>
</feature>
<gene>
    <name evidence="4" type="ordered locus">TERTU_3871</name>
</gene>
<dbReference type="SUPFAM" id="SSF141868">
    <property type="entry name" value="EAL domain-like"/>
    <property type="match status" value="1"/>
</dbReference>
<dbReference type="InterPro" id="IPR029016">
    <property type="entry name" value="GAF-like_dom_sf"/>
</dbReference>
<feature type="domain" description="GGDEF" evidence="3">
    <location>
        <begin position="587"/>
        <end position="723"/>
    </location>
</feature>
<dbReference type="Gene3D" id="3.30.450.40">
    <property type="match status" value="1"/>
</dbReference>
<dbReference type="eggNOG" id="COG5001">
    <property type="taxonomic scope" value="Bacteria"/>
</dbReference>
<feature type="transmembrane region" description="Helical" evidence="1">
    <location>
        <begin position="227"/>
        <end position="251"/>
    </location>
</feature>
<dbReference type="InterPro" id="IPR000160">
    <property type="entry name" value="GGDEF_dom"/>
</dbReference>
<proteinExistence type="predicted"/>
<dbReference type="InterPro" id="IPR052155">
    <property type="entry name" value="Biofilm_reg_signaling"/>
</dbReference>
<dbReference type="NCBIfam" id="TIGR00254">
    <property type="entry name" value="GGDEF"/>
    <property type="match status" value="1"/>
</dbReference>
<evidence type="ECO:0000313" key="4">
    <source>
        <dbReference type="EMBL" id="ACR13837.1"/>
    </source>
</evidence>
<keyword evidence="1" id="KW-0472">Membrane</keyword>
<dbReference type="eggNOG" id="COG2203">
    <property type="taxonomic scope" value="Bacteria"/>
</dbReference>
<organism evidence="4 5">
    <name type="scientific">Teredinibacter turnerae (strain ATCC 39867 / T7901)</name>
    <dbReference type="NCBI Taxonomy" id="377629"/>
    <lineage>
        <taxon>Bacteria</taxon>
        <taxon>Pseudomonadati</taxon>
        <taxon>Pseudomonadota</taxon>
        <taxon>Gammaproteobacteria</taxon>
        <taxon>Cellvibrionales</taxon>
        <taxon>Cellvibrionaceae</taxon>
        <taxon>Teredinibacter</taxon>
    </lineage>
</organism>
<dbReference type="CDD" id="cd01948">
    <property type="entry name" value="EAL"/>
    <property type="match status" value="1"/>
</dbReference>
<dbReference type="Gene3D" id="3.30.450.20">
    <property type="entry name" value="PAS domain"/>
    <property type="match status" value="1"/>
</dbReference>
<dbReference type="SUPFAM" id="SSF55781">
    <property type="entry name" value="GAF domain-like"/>
    <property type="match status" value="1"/>
</dbReference>
<dbReference type="CDD" id="cd01949">
    <property type="entry name" value="GGDEF"/>
    <property type="match status" value="1"/>
</dbReference>
<dbReference type="PROSITE" id="PS50883">
    <property type="entry name" value="EAL"/>
    <property type="match status" value="1"/>
</dbReference>
<evidence type="ECO:0000313" key="5">
    <source>
        <dbReference type="Proteomes" id="UP000009080"/>
    </source>
</evidence>
<accession>C5BT20</accession>
<dbReference type="Proteomes" id="UP000009080">
    <property type="component" value="Chromosome"/>
</dbReference>